<dbReference type="PROSITE" id="PS52029">
    <property type="entry name" value="LD_TPASE"/>
    <property type="match status" value="1"/>
</dbReference>
<feature type="chain" id="PRO_5032472410" evidence="8">
    <location>
        <begin position="27"/>
        <end position="553"/>
    </location>
</feature>
<feature type="signal peptide" evidence="8">
    <location>
        <begin position="1"/>
        <end position="26"/>
    </location>
</feature>
<dbReference type="GO" id="GO:0009252">
    <property type="term" value="P:peptidoglycan biosynthetic process"/>
    <property type="evidence" value="ECO:0007669"/>
    <property type="project" value="UniProtKB-UniPathway"/>
</dbReference>
<dbReference type="Gene3D" id="1.10.101.10">
    <property type="entry name" value="PGBD-like superfamily/PGBD"/>
    <property type="match status" value="1"/>
</dbReference>
<dbReference type="UniPathway" id="UPA00219"/>
<dbReference type="CDD" id="cd16913">
    <property type="entry name" value="YkuD_like"/>
    <property type="match status" value="1"/>
</dbReference>
<dbReference type="Proteomes" id="UP000442533">
    <property type="component" value="Unassembled WGS sequence"/>
</dbReference>
<dbReference type="Pfam" id="PF01471">
    <property type="entry name" value="PG_binding_1"/>
    <property type="match status" value="1"/>
</dbReference>
<sequence length="553" mass="59886">MIRAMVVAPLSVAAVLGLGMAPQAAAAQGLETASISALPAPRLLFSEREMQLAEAVAHDPGLADFYGSNGLKPVFLGPEGAARRQAVIAAVEQAASHGLPLARYRPDLLAGLAQNGGDTLAEELTFARVFDRWAHDLTGGVLDPQKVDPGIKRKVERPAAGDLLRGLVASDDPAGFIARLGPSDPRYGQLRQALAASAPLVAPPGTPRVPEGSWRLGDSGPAVQALRTRLAAMGFDAVPEASAEVFDAPLAIAVARFQAQAGMGADGIAGPRTVARLNRNGEADPALLVALERMRWMNGADPMARQVWVNLPEFTARILQDGQEVFSTRVVIGKADPEYETPEFSETMKYIVANPRWNVPRSITVKEYLPRLQANRNAVGHLDVVDGAGRVISRDRIDFRKYTASNFPYRMRQKPSDDNALGQVKFMFPNPWNIYLHDTPTKHLFNQSSRAYSHGCIRIGRPIDLAHELLAGQVGNPEATFQKALRSGQESFLNLRQPIPVHLVYFTAFPDADGQIRRFPDIYGRDAQVHAALTASAERAARDSGLDFGDLRD</sequence>
<dbReference type="InterPro" id="IPR038063">
    <property type="entry name" value="Transpep_catalytic_dom"/>
</dbReference>
<evidence type="ECO:0000256" key="3">
    <source>
        <dbReference type="ARBA" id="ARBA00022679"/>
    </source>
</evidence>
<organism evidence="10 11">
    <name type="scientific">Paracoccus limosus</name>
    <dbReference type="NCBI Taxonomy" id="913252"/>
    <lineage>
        <taxon>Bacteria</taxon>
        <taxon>Pseudomonadati</taxon>
        <taxon>Pseudomonadota</taxon>
        <taxon>Alphaproteobacteria</taxon>
        <taxon>Rhodobacterales</taxon>
        <taxon>Paracoccaceae</taxon>
        <taxon>Paracoccus</taxon>
    </lineage>
</organism>
<evidence type="ECO:0000256" key="6">
    <source>
        <dbReference type="ARBA" id="ARBA00023316"/>
    </source>
</evidence>
<dbReference type="Pfam" id="PF20142">
    <property type="entry name" value="Scaffold"/>
    <property type="match status" value="1"/>
</dbReference>
<feature type="active site" description="Proton donor/acceptor" evidence="7">
    <location>
        <position position="437"/>
    </location>
</feature>
<dbReference type="GO" id="GO:0071555">
    <property type="term" value="P:cell wall organization"/>
    <property type="evidence" value="ECO:0007669"/>
    <property type="project" value="UniProtKB-UniRule"/>
</dbReference>
<feature type="domain" description="L,D-TPase catalytic" evidence="9">
    <location>
        <begin position="305"/>
        <end position="481"/>
    </location>
</feature>
<keyword evidence="4 7" id="KW-0133">Cell shape</keyword>
<comment type="similarity">
    <text evidence="2">Belongs to the YkuD family.</text>
</comment>
<keyword evidence="3" id="KW-0808">Transferase</keyword>
<dbReference type="EMBL" id="WMIF01000014">
    <property type="protein sequence ID" value="MTH35217.1"/>
    <property type="molecule type" value="Genomic_DNA"/>
</dbReference>
<keyword evidence="5 7" id="KW-0573">Peptidoglycan synthesis</keyword>
<dbReference type="PANTHER" id="PTHR41533">
    <property type="entry name" value="L,D-TRANSPEPTIDASE HI_1667-RELATED"/>
    <property type="match status" value="1"/>
</dbReference>
<evidence type="ECO:0000256" key="8">
    <source>
        <dbReference type="SAM" id="SignalP"/>
    </source>
</evidence>
<dbReference type="OrthoDB" id="9778545at2"/>
<keyword evidence="8" id="KW-0732">Signal</keyword>
<comment type="caution">
    <text evidence="10">The sequence shown here is derived from an EMBL/GenBank/DDBJ whole genome shotgun (WGS) entry which is preliminary data.</text>
</comment>
<evidence type="ECO:0000259" key="9">
    <source>
        <dbReference type="PROSITE" id="PS52029"/>
    </source>
</evidence>
<comment type="pathway">
    <text evidence="1 7">Cell wall biogenesis; peptidoglycan biosynthesis.</text>
</comment>
<dbReference type="InterPro" id="IPR036366">
    <property type="entry name" value="PGBDSf"/>
</dbReference>
<dbReference type="GO" id="GO:0016740">
    <property type="term" value="F:transferase activity"/>
    <property type="evidence" value="ECO:0007669"/>
    <property type="project" value="UniProtKB-KW"/>
</dbReference>
<dbReference type="SUPFAM" id="SSF47090">
    <property type="entry name" value="PGBD-like"/>
    <property type="match status" value="1"/>
</dbReference>
<evidence type="ECO:0000313" key="10">
    <source>
        <dbReference type="EMBL" id="MTH35217.1"/>
    </source>
</evidence>
<dbReference type="GO" id="GO:0004180">
    <property type="term" value="F:carboxypeptidase activity"/>
    <property type="evidence" value="ECO:0007669"/>
    <property type="project" value="UniProtKB-ARBA"/>
</dbReference>
<feature type="active site" description="Nucleophile" evidence="7">
    <location>
        <position position="456"/>
    </location>
</feature>
<evidence type="ECO:0000313" key="11">
    <source>
        <dbReference type="Proteomes" id="UP000442533"/>
    </source>
</evidence>
<dbReference type="InterPro" id="IPR045380">
    <property type="entry name" value="LD_TPept_scaffold_dom"/>
</dbReference>
<name>A0A844H9C3_9RHOB</name>
<accession>A0A844H9C3</accession>
<dbReference type="InterPro" id="IPR052905">
    <property type="entry name" value="LD-transpeptidase_YkuD-like"/>
</dbReference>
<keyword evidence="11" id="KW-1185">Reference proteome</keyword>
<reference evidence="10 11" key="1">
    <citation type="submission" date="2019-11" db="EMBL/GenBank/DDBJ databases">
        <authorList>
            <person name="Dong K."/>
        </authorList>
    </citation>
    <scope>NUCLEOTIDE SEQUENCE [LARGE SCALE GENOMIC DNA]</scope>
    <source>
        <strain evidence="10 11">JCM 17370</strain>
    </source>
</reference>
<keyword evidence="6 7" id="KW-0961">Cell wall biogenesis/degradation</keyword>
<dbReference type="GO" id="GO:0008360">
    <property type="term" value="P:regulation of cell shape"/>
    <property type="evidence" value="ECO:0007669"/>
    <property type="project" value="UniProtKB-UniRule"/>
</dbReference>
<dbReference type="SUPFAM" id="SSF141523">
    <property type="entry name" value="L,D-transpeptidase catalytic domain-like"/>
    <property type="match status" value="1"/>
</dbReference>
<evidence type="ECO:0000256" key="2">
    <source>
        <dbReference type="ARBA" id="ARBA00005992"/>
    </source>
</evidence>
<dbReference type="AlphaFoldDB" id="A0A844H9C3"/>
<evidence type="ECO:0000256" key="5">
    <source>
        <dbReference type="ARBA" id="ARBA00022984"/>
    </source>
</evidence>
<dbReference type="InterPro" id="IPR002477">
    <property type="entry name" value="Peptidoglycan-bd-like"/>
</dbReference>
<evidence type="ECO:0000256" key="1">
    <source>
        <dbReference type="ARBA" id="ARBA00004752"/>
    </source>
</evidence>
<protein>
    <submittedName>
        <fullName evidence="10">L,D-transpeptidase family protein</fullName>
    </submittedName>
</protein>
<gene>
    <name evidence="10" type="ORF">GL279_11445</name>
</gene>
<dbReference type="InterPro" id="IPR005490">
    <property type="entry name" value="LD_TPept_cat_dom"/>
</dbReference>
<dbReference type="Gene3D" id="2.40.440.10">
    <property type="entry name" value="L,D-transpeptidase catalytic domain-like"/>
    <property type="match status" value="1"/>
</dbReference>
<dbReference type="Pfam" id="PF03734">
    <property type="entry name" value="YkuD"/>
    <property type="match status" value="1"/>
</dbReference>
<evidence type="ECO:0000256" key="4">
    <source>
        <dbReference type="ARBA" id="ARBA00022960"/>
    </source>
</evidence>
<dbReference type="PANTHER" id="PTHR41533:SF2">
    <property type="entry name" value="BLR7131 PROTEIN"/>
    <property type="match status" value="1"/>
</dbReference>
<evidence type="ECO:0000256" key="7">
    <source>
        <dbReference type="PROSITE-ProRule" id="PRU01373"/>
    </source>
</evidence>
<dbReference type="InterPro" id="IPR036365">
    <property type="entry name" value="PGBD-like_sf"/>
</dbReference>
<proteinExistence type="inferred from homology"/>